<feature type="transmembrane region" description="Helical" evidence="7">
    <location>
        <begin position="660"/>
        <end position="679"/>
    </location>
</feature>
<dbReference type="SMART" id="SM00050">
    <property type="entry name" value="DISIN"/>
    <property type="match status" value="1"/>
</dbReference>
<feature type="active site" evidence="5">
    <location>
        <position position="387"/>
    </location>
</feature>
<evidence type="ECO:0000256" key="2">
    <source>
        <dbReference type="ARBA" id="ARBA00012332"/>
    </source>
</evidence>
<feature type="signal peptide" evidence="8">
    <location>
        <begin position="1"/>
        <end position="20"/>
    </location>
</feature>
<dbReference type="Pfam" id="PF00200">
    <property type="entry name" value="Disintegrin"/>
    <property type="match status" value="1"/>
</dbReference>
<keyword evidence="7" id="KW-0812">Transmembrane</keyword>
<keyword evidence="10" id="KW-1185">Reference proteome</keyword>
<feature type="binding site" evidence="5">
    <location>
        <position position="386"/>
    </location>
    <ligand>
        <name>Zn(2+)</name>
        <dbReference type="ChEBI" id="CHEBI:29105"/>
        <note>catalytic</note>
    </ligand>
</feature>
<dbReference type="Gene3D" id="4.10.70.30">
    <property type="match status" value="1"/>
</dbReference>
<name>A0A6S7GVM1_PARCT</name>
<keyword evidence="7" id="KW-1133">Transmembrane helix</keyword>
<evidence type="ECO:0000256" key="4">
    <source>
        <dbReference type="ARBA" id="ARBA00023157"/>
    </source>
</evidence>
<feature type="binding site" evidence="5">
    <location>
        <position position="390"/>
    </location>
    <ligand>
        <name>Zn(2+)</name>
        <dbReference type="ChEBI" id="CHEBI:29105"/>
        <note>catalytic</note>
    </ligand>
</feature>
<dbReference type="Proteomes" id="UP001152795">
    <property type="component" value="Unassembled WGS sequence"/>
</dbReference>
<dbReference type="InterPro" id="IPR001590">
    <property type="entry name" value="Peptidase_M12B"/>
</dbReference>
<accession>A0A6S7GVM1</accession>
<feature type="binding site" evidence="5">
    <location>
        <position position="396"/>
    </location>
    <ligand>
        <name>Zn(2+)</name>
        <dbReference type="ChEBI" id="CHEBI:29105"/>
        <note>catalytic</note>
    </ligand>
</feature>
<protein>
    <recommendedName>
        <fullName evidence="2">ADAM10 endopeptidase</fullName>
        <ecNumber evidence="2">3.4.24.81</ecNumber>
    </recommendedName>
</protein>
<comment type="caution">
    <text evidence="5">Lacks conserved residue(s) required for the propagation of feature annotation.</text>
</comment>
<dbReference type="Gene3D" id="4.10.70.10">
    <property type="entry name" value="Disintegrin domain"/>
    <property type="match status" value="1"/>
</dbReference>
<dbReference type="GO" id="GO:0006509">
    <property type="term" value="P:membrane protein ectodomain proteolysis"/>
    <property type="evidence" value="ECO:0007669"/>
    <property type="project" value="TreeGrafter"/>
</dbReference>
<dbReference type="PROSITE" id="PS50215">
    <property type="entry name" value="ADAM_MEPRO"/>
    <property type="match status" value="1"/>
</dbReference>
<dbReference type="InterPro" id="IPR001762">
    <property type="entry name" value="Disintegrin_dom"/>
</dbReference>
<evidence type="ECO:0000256" key="8">
    <source>
        <dbReference type="SAM" id="SignalP"/>
    </source>
</evidence>
<feature type="compositionally biased region" description="Basic residues" evidence="6">
    <location>
        <begin position="694"/>
        <end position="707"/>
    </location>
</feature>
<keyword evidence="8" id="KW-0732">Signal</keyword>
<dbReference type="InterPro" id="IPR051489">
    <property type="entry name" value="ADAM_Metalloproteinase"/>
</dbReference>
<keyword evidence="5" id="KW-0479">Metal-binding</keyword>
<organism evidence="9 10">
    <name type="scientific">Paramuricea clavata</name>
    <name type="common">Red gorgonian</name>
    <name type="synonym">Violescent sea-whip</name>
    <dbReference type="NCBI Taxonomy" id="317549"/>
    <lineage>
        <taxon>Eukaryota</taxon>
        <taxon>Metazoa</taxon>
        <taxon>Cnidaria</taxon>
        <taxon>Anthozoa</taxon>
        <taxon>Octocorallia</taxon>
        <taxon>Malacalcyonacea</taxon>
        <taxon>Plexauridae</taxon>
        <taxon>Paramuricea</taxon>
    </lineage>
</organism>
<dbReference type="PANTHER" id="PTHR45702:SF2">
    <property type="entry name" value="KUZBANIAN, ISOFORM A"/>
    <property type="match status" value="1"/>
</dbReference>
<dbReference type="SUPFAM" id="SSF57552">
    <property type="entry name" value="Blood coagulation inhibitor (disintegrin)"/>
    <property type="match status" value="1"/>
</dbReference>
<evidence type="ECO:0000256" key="7">
    <source>
        <dbReference type="SAM" id="Phobius"/>
    </source>
</evidence>
<dbReference type="EC" id="3.4.24.81" evidence="2"/>
<dbReference type="InterPro" id="IPR049038">
    <property type="entry name" value="ADAM10_Cys-rich"/>
</dbReference>
<dbReference type="PANTHER" id="PTHR45702">
    <property type="entry name" value="ADAM10/ADAM17 METALLOPEPTIDASE FAMILY MEMBER"/>
    <property type="match status" value="1"/>
</dbReference>
<evidence type="ECO:0000313" key="10">
    <source>
        <dbReference type="Proteomes" id="UP001152795"/>
    </source>
</evidence>
<dbReference type="Pfam" id="PF21299">
    <property type="entry name" value="ADAM10_Cys-rich"/>
    <property type="match status" value="1"/>
</dbReference>
<comment type="caution">
    <text evidence="9">The sequence shown here is derived from an EMBL/GenBank/DDBJ whole genome shotgun (WGS) entry which is preliminary data.</text>
</comment>
<dbReference type="GO" id="GO:0046872">
    <property type="term" value="F:metal ion binding"/>
    <property type="evidence" value="ECO:0007669"/>
    <property type="project" value="UniProtKB-KW"/>
</dbReference>
<dbReference type="FunFam" id="4.10.70.10:FF:000003">
    <property type="entry name" value="Disintegrin and metalloproteinase domain-containing protein 17"/>
    <property type="match status" value="1"/>
</dbReference>
<evidence type="ECO:0000256" key="6">
    <source>
        <dbReference type="SAM" id="MobiDB-lite"/>
    </source>
</evidence>
<dbReference type="PROSITE" id="PS50214">
    <property type="entry name" value="DISINTEGRIN_2"/>
    <property type="match status" value="1"/>
</dbReference>
<dbReference type="SUPFAM" id="SSF55486">
    <property type="entry name" value="Metalloproteases ('zincins'), catalytic domain"/>
    <property type="match status" value="1"/>
</dbReference>
<feature type="chain" id="PRO_5043691747" description="ADAM10 endopeptidase" evidence="8">
    <location>
        <begin position="21"/>
        <end position="739"/>
    </location>
</feature>
<keyword evidence="3" id="KW-0165">Cleavage on pair of basic residues</keyword>
<keyword evidence="7" id="KW-0472">Membrane</keyword>
<proteinExistence type="predicted"/>
<dbReference type="AlphaFoldDB" id="A0A6S7GVM1"/>
<dbReference type="GO" id="GO:0004222">
    <property type="term" value="F:metalloendopeptidase activity"/>
    <property type="evidence" value="ECO:0007669"/>
    <property type="project" value="InterPro"/>
</dbReference>
<keyword evidence="5" id="KW-0862">Zinc</keyword>
<comment type="catalytic activity">
    <reaction evidence="1">
        <text>Endopeptidase of broad specificity.</text>
        <dbReference type="EC" id="3.4.24.81"/>
    </reaction>
</comment>
<dbReference type="Pfam" id="PF13574">
    <property type="entry name" value="Reprolysin_2"/>
    <property type="match status" value="1"/>
</dbReference>
<dbReference type="EMBL" id="CACRXK020002371">
    <property type="protein sequence ID" value="CAB3994006.1"/>
    <property type="molecule type" value="Genomic_DNA"/>
</dbReference>
<evidence type="ECO:0000256" key="3">
    <source>
        <dbReference type="ARBA" id="ARBA00022685"/>
    </source>
</evidence>
<dbReference type="GO" id="GO:0007219">
    <property type="term" value="P:Notch signaling pathway"/>
    <property type="evidence" value="ECO:0007669"/>
    <property type="project" value="TreeGrafter"/>
</dbReference>
<reference evidence="9" key="1">
    <citation type="submission" date="2020-04" db="EMBL/GenBank/DDBJ databases">
        <authorList>
            <person name="Alioto T."/>
            <person name="Alioto T."/>
            <person name="Gomez Garrido J."/>
        </authorList>
    </citation>
    <scope>NUCLEOTIDE SEQUENCE</scope>
    <source>
        <strain evidence="9">A484AB</strain>
    </source>
</reference>
<evidence type="ECO:0000313" key="9">
    <source>
        <dbReference type="EMBL" id="CAB3994006.1"/>
    </source>
</evidence>
<gene>
    <name evidence="9" type="ORF">PACLA_8A011370</name>
</gene>
<dbReference type="Gene3D" id="3.40.390.10">
    <property type="entry name" value="Collagenase (Catalytic Domain)"/>
    <property type="match status" value="1"/>
</dbReference>
<evidence type="ECO:0000256" key="5">
    <source>
        <dbReference type="PROSITE-ProRule" id="PRU00276"/>
    </source>
</evidence>
<evidence type="ECO:0000256" key="1">
    <source>
        <dbReference type="ARBA" id="ARBA00001809"/>
    </source>
</evidence>
<dbReference type="OrthoDB" id="2149267at2759"/>
<dbReference type="InterPro" id="IPR024079">
    <property type="entry name" value="MetalloPept_cat_dom_sf"/>
</dbReference>
<dbReference type="GO" id="GO:0005886">
    <property type="term" value="C:plasma membrane"/>
    <property type="evidence" value="ECO:0007669"/>
    <property type="project" value="TreeGrafter"/>
</dbReference>
<keyword evidence="4" id="KW-1015">Disulfide bond</keyword>
<dbReference type="InterPro" id="IPR036436">
    <property type="entry name" value="Disintegrin_dom_sf"/>
</dbReference>
<feature type="region of interest" description="Disordered" evidence="6">
    <location>
        <begin position="688"/>
        <end position="739"/>
    </location>
</feature>
<sequence>MCAIRLLASLLVFVFALVSGARLNDFVSHFEPLNYDRNLLENGHQRVRRSPVQDGTLHLDFKSHGRSFKLRLKRDTTIFAPNLDAGPEFDPSKLYKGHAEDYENSYVHGFVHNGVFEGKVKLSDKLDDEFHIEPSSDHFKSKKEYHSVIYKASNVEYPYPYGKDQLDLSEKTKKWMEEARRSPKEDFDEPEKTVPHRYRRAVDNGEKLICQIHLRADHLFTKQRADDNRERAQLLMAKHVQAVHEIYKETIFTINGNKKTGFGFAIKKMRANDTNDINAKNKPTNPYAQEFIGVEKFLDIISLESTSSEDDKRYCLSHVFTYRDFEDGVLGLAWVAERAGQAAGGICETAKTFQDGRKKTLNTGVVTFINYNKQVPSRISEVTFAHELGHNFGAKHDSGDCGDTAQGNYIMFPKATSGTDENNRKFSKCSVDYVSPVLETKADSCFQPTDAAICGNQVVEEGEECDCGFEEDCKEDTCCYNADHKNSCQLKPNKQCSPSQGLCCNKTTCTFFNNLTRCDNGECIEDTYCNSTSAVCPTPIHKEDNETDCNKNQSVCLQGECKGSRCLKFGKKECQCKKEENQCLLCCMVGMDEKSCSPHNESNKTRIDLQPGAPCNNFQGYCDILRKCRGVDSEGPLERIKNLLFGGDAIDNLVDWVKEYWWAAILIGIGLIIFMAGFIKVCSVATPSSNPNKPKAKTMSLRRRHHNNSGFANTDNEPPPPYDIEMGPRGGRNQVRNGR</sequence>